<reference evidence="1 2" key="1">
    <citation type="submission" date="2019-10" db="EMBL/GenBank/DDBJ databases">
        <authorList>
            <person name="Palmer J.M."/>
        </authorList>
    </citation>
    <scope>NUCLEOTIDE SEQUENCE [LARGE SCALE GENOMIC DNA]</scope>
    <source>
        <strain evidence="1 2">TWF694</strain>
    </source>
</reference>
<protein>
    <submittedName>
        <fullName evidence="1">Uncharacterized protein</fullName>
    </submittedName>
</protein>
<accession>A0AAV9X9K4</accession>
<gene>
    <name evidence="1" type="ORF">TWF694_010327</name>
</gene>
<keyword evidence="2" id="KW-1185">Reference proteome</keyword>
<comment type="caution">
    <text evidence="1">The sequence shown here is derived from an EMBL/GenBank/DDBJ whole genome shotgun (WGS) entry which is preliminary data.</text>
</comment>
<sequence>MFQPAGLVRAADWAGEWAGQRIGTGGHGPSICGQSVDGQWKVGGWEVGRWPAWEIFQTSQVRYQAPRVTYTHVGGGVDTMYSSRSCGTSTQLRPRG</sequence>
<name>A0AAV9X9K4_9PEZI</name>
<organism evidence="1 2">
    <name type="scientific">Orbilia ellipsospora</name>
    <dbReference type="NCBI Taxonomy" id="2528407"/>
    <lineage>
        <taxon>Eukaryota</taxon>
        <taxon>Fungi</taxon>
        <taxon>Dikarya</taxon>
        <taxon>Ascomycota</taxon>
        <taxon>Pezizomycotina</taxon>
        <taxon>Orbiliomycetes</taxon>
        <taxon>Orbiliales</taxon>
        <taxon>Orbiliaceae</taxon>
        <taxon>Orbilia</taxon>
    </lineage>
</organism>
<evidence type="ECO:0000313" key="2">
    <source>
        <dbReference type="Proteomes" id="UP001365542"/>
    </source>
</evidence>
<dbReference type="EMBL" id="JAVHJO010000007">
    <property type="protein sequence ID" value="KAK6538757.1"/>
    <property type="molecule type" value="Genomic_DNA"/>
</dbReference>
<proteinExistence type="predicted"/>
<dbReference type="Proteomes" id="UP001365542">
    <property type="component" value="Unassembled WGS sequence"/>
</dbReference>
<evidence type="ECO:0000313" key="1">
    <source>
        <dbReference type="EMBL" id="KAK6538757.1"/>
    </source>
</evidence>
<dbReference type="AlphaFoldDB" id="A0AAV9X9K4"/>